<evidence type="ECO:0000313" key="3">
    <source>
        <dbReference type="Proteomes" id="UP000238479"/>
    </source>
</evidence>
<keyword evidence="3" id="KW-1185">Reference proteome</keyword>
<feature type="compositionally biased region" description="Pro residues" evidence="1">
    <location>
        <begin position="103"/>
        <end position="113"/>
    </location>
</feature>
<dbReference type="Proteomes" id="UP000238479">
    <property type="component" value="Chromosome 7"/>
</dbReference>
<organism evidence="2 3">
    <name type="scientific">Rosa chinensis</name>
    <name type="common">China rose</name>
    <dbReference type="NCBI Taxonomy" id="74649"/>
    <lineage>
        <taxon>Eukaryota</taxon>
        <taxon>Viridiplantae</taxon>
        <taxon>Streptophyta</taxon>
        <taxon>Embryophyta</taxon>
        <taxon>Tracheophyta</taxon>
        <taxon>Spermatophyta</taxon>
        <taxon>Magnoliopsida</taxon>
        <taxon>eudicotyledons</taxon>
        <taxon>Gunneridae</taxon>
        <taxon>Pentapetalae</taxon>
        <taxon>rosids</taxon>
        <taxon>fabids</taxon>
        <taxon>Rosales</taxon>
        <taxon>Rosaceae</taxon>
        <taxon>Rosoideae</taxon>
        <taxon>Rosoideae incertae sedis</taxon>
        <taxon>Rosa</taxon>
    </lineage>
</organism>
<name>A0A2P6PHE7_ROSCH</name>
<comment type="caution">
    <text evidence="2">The sequence shown here is derived from an EMBL/GenBank/DDBJ whole genome shotgun (WGS) entry which is preliminary data.</text>
</comment>
<reference evidence="2 3" key="1">
    <citation type="journal article" date="2018" name="Nat. Genet.">
        <title>The Rosa genome provides new insights in the design of modern roses.</title>
        <authorList>
            <person name="Bendahmane M."/>
        </authorList>
    </citation>
    <scope>NUCLEOTIDE SEQUENCE [LARGE SCALE GENOMIC DNA]</scope>
    <source>
        <strain evidence="3">cv. Old Blush</strain>
    </source>
</reference>
<dbReference type="PANTHER" id="PTHR47481:SF30">
    <property type="entry name" value="CCHC-TYPE DOMAIN-CONTAINING PROTEIN"/>
    <property type="match status" value="1"/>
</dbReference>
<evidence type="ECO:0000256" key="1">
    <source>
        <dbReference type="SAM" id="MobiDB-lite"/>
    </source>
</evidence>
<dbReference type="Pfam" id="PF14223">
    <property type="entry name" value="Retrotran_gag_2"/>
    <property type="match status" value="1"/>
</dbReference>
<dbReference type="AlphaFoldDB" id="A0A2P6PHE7"/>
<protein>
    <submittedName>
        <fullName evidence="2">Putative transcription factor interactor and regulator CCHC(Zn) family</fullName>
    </submittedName>
</protein>
<dbReference type="PANTHER" id="PTHR47481">
    <property type="match status" value="1"/>
</dbReference>
<dbReference type="OMA" id="PHEYESF"/>
<accession>A0A2P6PHE7</accession>
<sequence>MSDSLAVAGAPLDDIDLVAHILQGLPHEYESFSTSIRVRAEPVSADKLHGLLLSHEIDLEQQNTQNHNFLPIPPTHAFVATTSTRPRLNTRGPYSHFRHNPRPRPPPPSAPPRYDPENPTLPLLPTPPFPLNPNLHNRPRPRCQICGLNNHRAPECFHR</sequence>
<feature type="region of interest" description="Disordered" evidence="1">
    <location>
        <begin position="83"/>
        <end position="130"/>
    </location>
</feature>
<dbReference type="EMBL" id="PDCK01000045">
    <property type="protein sequence ID" value="PRQ21353.1"/>
    <property type="molecule type" value="Genomic_DNA"/>
</dbReference>
<dbReference type="Gramene" id="PRQ21353">
    <property type="protein sequence ID" value="PRQ21353"/>
    <property type="gene ID" value="RchiOBHm_Chr7g0238281"/>
</dbReference>
<evidence type="ECO:0000313" key="2">
    <source>
        <dbReference type="EMBL" id="PRQ21353.1"/>
    </source>
</evidence>
<gene>
    <name evidence="2" type="ORF">RchiOBHm_Chr7g0238281</name>
</gene>
<proteinExistence type="predicted"/>